<dbReference type="PANTHER" id="PTHR30589:SF0">
    <property type="entry name" value="PHOSPHATIDYLGLYCEROL--PROLIPOPROTEIN DIACYLGLYCERYL TRANSFERASE"/>
    <property type="match status" value="1"/>
</dbReference>
<keyword evidence="3 7" id="KW-0808">Transferase</keyword>
<evidence type="ECO:0000256" key="3">
    <source>
        <dbReference type="ARBA" id="ARBA00022679"/>
    </source>
</evidence>
<sequence length="309" mass="33757">MLAYIPSPSQGVWHLGPLPLRAYALGIIIGALVAIWIGERRFQARGGRAGVIGDIAIWAIPFGIVGARIYHVITDPELYFGDGRHVGDVFLIWKGGLGIWGAVLGGALGAYIGCRRYGVSFSKVADSLAPGLLVAQAIGRIGNYFNQELFGKPTTLPWGLEIAPDKRPPGYVEFETFHPTFLYELLWNLAAAALIIAIDRRVKLTGGRAFALYAMFYTAGRFWIEQLRIDEANHIGPFRLNVWTSIIVFVLALTYFVATRNRVPKPDPVPETDAVVADEDIDAADESDDVAERTTETSDEPAAGSSDRP</sequence>
<proteinExistence type="inferred from homology"/>
<feature type="transmembrane region" description="Helical" evidence="7">
    <location>
        <begin position="205"/>
        <end position="224"/>
    </location>
</feature>
<feature type="compositionally biased region" description="Acidic residues" evidence="8">
    <location>
        <begin position="276"/>
        <end position="289"/>
    </location>
</feature>
<comment type="pathway">
    <text evidence="7">Protein modification; lipoprotein biosynthesis (diacylglyceryl transfer).</text>
</comment>
<evidence type="ECO:0000256" key="8">
    <source>
        <dbReference type="SAM" id="MobiDB-lite"/>
    </source>
</evidence>
<comment type="caution">
    <text evidence="9">The sequence shown here is derived from an EMBL/GenBank/DDBJ whole genome shotgun (WGS) entry which is preliminary data.</text>
</comment>
<keyword evidence="4 7" id="KW-0812">Transmembrane</keyword>
<evidence type="ECO:0000256" key="7">
    <source>
        <dbReference type="HAMAP-Rule" id="MF_01147"/>
    </source>
</evidence>
<feature type="binding site" evidence="7">
    <location>
        <position position="140"/>
    </location>
    <ligand>
        <name>a 1,2-diacyl-sn-glycero-3-phospho-(1'-sn-glycerol)</name>
        <dbReference type="ChEBI" id="CHEBI:64716"/>
    </ligand>
</feature>
<dbReference type="NCBIfam" id="TIGR00544">
    <property type="entry name" value="lgt"/>
    <property type="match status" value="1"/>
</dbReference>
<comment type="subcellular location">
    <subcellularLocation>
        <location evidence="7">Cell membrane</location>
        <topology evidence="7">Multi-pass membrane protein</topology>
    </subcellularLocation>
</comment>
<dbReference type="OrthoDB" id="871140at2"/>
<gene>
    <name evidence="7" type="primary">lgt</name>
    <name evidence="9" type="ORF">ESP62_010330</name>
</gene>
<comment type="catalytic activity">
    <reaction evidence="7">
        <text>L-cysteinyl-[prolipoprotein] + a 1,2-diacyl-sn-glycero-3-phospho-(1'-sn-glycerol) = an S-1,2-diacyl-sn-glyceryl-L-cysteinyl-[prolipoprotein] + sn-glycerol 1-phosphate + H(+)</text>
        <dbReference type="Rhea" id="RHEA:56712"/>
        <dbReference type="Rhea" id="RHEA-COMP:14679"/>
        <dbReference type="Rhea" id="RHEA-COMP:14680"/>
        <dbReference type="ChEBI" id="CHEBI:15378"/>
        <dbReference type="ChEBI" id="CHEBI:29950"/>
        <dbReference type="ChEBI" id="CHEBI:57685"/>
        <dbReference type="ChEBI" id="CHEBI:64716"/>
        <dbReference type="ChEBI" id="CHEBI:140658"/>
        <dbReference type="EC" id="2.5.1.145"/>
    </reaction>
</comment>
<keyword evidence="9" id="KW-0328">Glycosyltransferase</keyword>
<protein>
    <recommendedName>
        <fullName evidence="7">Phosphatidylglycerol--prolipoprotein diacylglyceryl transferase</fullName>
        <ecNumber evidence="7">2.5.1.145</ecNumber>
    </recommendedName>
</protein>
<dbReference type="EC" id="2.5.1.145" evidence="7"/>
<dbReference type="Proteomes" id="UP001515100">
    <property type="component" value="Unassembled WGS sequence"/>
</dbReference>
<feature type="region of interest" description="Disordered" evidence="8">
    <location>
        <begin position="265"/>
        <end position="309"/>
    </location>
</feature>
<dbReference type="GO" id="GO:0042158">
    <property type="term" value="P:lipoprotein biosynthetic process"/>
    <property type="evidence" value="ECO:0007669"/>
    <property type="project" value="UniProtKB-UniRule"/>
</dbReference>
<evidence type="ECO:0000256" key="6">
    <source>
        <dbReference type="ARBA" id="ARBA00023136"/>
    </source>
</evidence>
<dbReference type="EMBL" id="SDPP02000002">
    <property type="protein sequence ID" value="KAA1378723.1"/>
    <property type="molecule type" value="Genomic_DNA"/>
</dbReference>
<feature type="transmembrane region" description="Helical" evidence="7">
    <location>
        <begin position="240"/>
        <end position="258"/>
    </location>
</feature>
<evidence type="ECO:0000256" key="5">
    <source>
        <dbReference type="ARBA" id="ARBA00022989"/>
    </source>
</evidence>
<evidence type="ECO:0000313" key="9">
    <source>
        <dbReference type="EMBL" id="KAA1378723.1"/>
    </source>
</evidence>
<organism evidence="9 10">
    <name type="scientific">Aeromicrobium fastidiosum</name>
    <dbReference type="NCBI Taxonomy" id="52699"/>
    <lineage>
        <taxon>Bacteria</taxon>
        <taxon>Bacillati</taxon>
        <taxon>Actinomycetota</taxon>
        <taxon>Actinomycetes</taxon>
        <taxon>Propionibacteriales</taxon>
        <taxon>Nocardioidaceae</taxon>
        <taxon>Aeromicrobium</taxon>
    </lineage>
</organism>
<dbReference type="HAMAP" id="MF_01147">
    <property type="entry name" value="Lgt"/>
    <property type="match status" value="1"/>
</dbReference>
<dbReference type="PROSITE" id="PS01311">
    <property type="entry name" value="LGT"/>
    <property type="match status" value="1"/>
</dbReference>
<keyword evidence="2 7" id="KW-1003">Cell membrane</keyword>
<dbReference type="RefSeq" id="WP_129182094.1">
    <property type="nucleotide sequence ID" value="NZ_JAGIOG010000001.1"/>
</dbReference>
<evidence type="ECO:0000256" key="4">
    <source>
        <dbReference type="ARBA" id="ARBA00022692"/>
    </source>
</evidence>
<dbReference type="Pfam" id="PF01790">
    <property type="entry name" value="LGT"/>
    <property type="match status" value="1"/>
</dbReference>
<feature type="transmembrane region" description="Helical" evidence="7">
    <location>
        <begin position="90"/>
        <end position="112"/>
    </location>
</feature>
<comment type="function">
    <text evidence="7">Catalyzes the transfer of the diacylglyceryl group from phosphatidylglycerol to the sulfhydryl group of the N-terminal cysteine of a prolipoprotein, the first step in the formation of mature lipoproteins.</text>
</comment>
<feature type="transmembrane region" description="Helical" evidence="7">
    <location>
        <begin position="49"/>
        <end position="70"/>
    </location>
</feature>
<feature type="transmembrane region" description="Helical" evidence="7">
    <location>
        <begin position="20"/>
        <end position="37"/>
    </location>
</feature>
<dbReference type="InterPro" id="IPR001640">
    <property type="entry name" value="Lgt"/>
</dbReference>
<evidence type="ECO:0000313" key="10">
    <source>
        <dbReference type="Proteomes" id="UP001515100"/>
    </source>
</evidence>
<dbReference type="PANTHER" id="PTHR30589">
    <property type="entry name" value="PROLIPOPROTEIN DIACYLGLYCERYL TRANSFERASE"/>
    <property type="match status" value="1"/>
</dbReference>
<reference evidence="9" key="1">
    <citation type="submission" date="2019-09" db="EMBL/GenBank/DDBJ databases">
        <authorList>
            <person name="Li J."/>
        </authorList>
    </citation>
    <scope>NUCLEOTIDE SEQUENCE [LARGE SCALE GENOMIC DNA]</scope>
    <source>
        <strain evidence="9">NRBC 14897</strain>
    </source>
</reference>
<dbReference type="AlphaFoldDB" id="A0A641ANL4"/>
<keyword evidence="6 7" id="KW-0472">Membrane</keyword>
<accession>A0A641ANL4</accession>
<evidence type="ECO:0000256" key="2">
    <source>
        <dbReference type="ARBA" id="ARBA00022475"/>
    </source>
</evidence>
<comment type="similarity">
    <text evidence="1 7">Belongs to the Lgt family.</text>
</comment>
<name>A0A641ANL4_9ACTN</name>
<dbReference type="GO" id="GO:0008961">
    <property type="term" value="F:phosphatidylglycerol-prolipoprotein diacylglyceryl transferase activity"/>
    <property type="evidence" value="ECO:0007669"/>
    <property type="project" value="UniProtKB-UniRule"/>
</dbReference>
<keyword evidence="5 7" id="KW-1133">Transmembrane helix</keyword>
<dbReference type="GO" id="GO:0005886">
    <property type="term" value="C:plasma membrane"/>
    <property type="evidence" value="ECO:0007669"/>
    <property type="project" value="UniProtKB-SubCell"/>
</dbReference>
<dbReference type="UniPathway" id="UPA00664"/>
<keyword evidence="10" id="KW-1185">Reference proteome</keyword>
<evidence type="ECO:0000256" key="1">
    <source>
        <dbReference type="ARBA" id="ARBA00007150"/>
    </source>
</evidence>